<proteinExistence type="predicted"/>
<evidence type="ECO:0000313" key="1">
    <source>
        <dbReference type="EMBL" id="MCU7378196.1"/>
    </source>
</evidence>
<organism evidence="1 2">
    <name type="scientific">Hominibacterium faecale</name>
    <dbReference type="NCBI Taxonomy" id="2839743"/>
    <lineage>
        <taxon>Bacteria</taxon>
        <taxon>Bacillati</taxon>
        <taxon>Bacillota</taxon>
        <taxon>Clostridia</taxon>
        <taxon>Peptostreptococcales</taxon>
        <taxon>Anaerovoracaceae</taxon>
        <taxon>Hominibacterium</taxon>
    </lineage>
</organism>
<dbReference type="EMBL" id="JAOSHN010000003">
    <property type="protein sequence ID" value="MCU7378196.1"/>
    <property type="molecule type" value="Genomic_DNA"/>
</dbReference>
<comment type="caution">
    <text evidence="1">The sequence shown here is derived from an EMBL/GenBank/DDBJ whole genome shotgun (WGS) entry which is preliminary data.</text>
</comment>
<dbReference type="Proteomes" id="UP001065549">
    <property type="component" value="Unassembled WGS sequence"/>
</dbReference>
<dbReference type="RefSeq" id="WP_253019780.1">
    <property type="nucleotide sequence ID" value="NZ_JAJAGH010000008.1"/>
</dbReference>
<name>A0A9J6QRY0_9FIRM</name>
<keyword evidence="2" id="KW-1185">Reference proteome</keyword>
<gene>
    <name evidence="1" type="ORF">OBO34_07490</name>
</gene>
<dbReference type="AlphaFoldDB" id="A0A9J6QRY0"/>
<accession>A0A9J6QRY0</accession>
<sequence>MHRIVFLVGICYNLTLDRFFNGEITDLALVNSLSALQLGKQYLALTEKACKNITILDEQELSEADRNELKRESETNRLKGIEMAEEICRTYRREGRFFDEILKAGE</sequence>
<evidence type="ECO:0000313" key="2">
    <source>
        <dbReference type="Proteomes" id="UP001065549"/>
    </source>
</evidence>
<protein>
    <submittedName>
        <fullName evidence="1">DUF3990 domain-containing protein</fullName>
    </submittedName>
</protein>
<reference evidence="1" key="1">
    <citation type="submission" date="2022-09" db="EMBL/GenBank/DDBJ databases">
        <title>Culturomic study of gut microbiota in children with autism spectrum disorder.</title>
        <authorList>
            <person name="Efimov B.A."/>
            <person name="Chaplin A.V."/>
            <person name="Sokolova S.R."/>
            <person name="Pikina A.P."/>
            <person name="Korzhanova M."/>
            <person name="Belova V."/>
            <person name="Korostin D."/>
        </authorList>
    </citation>
    <scope>NUCLEOTIDE SEQUENCE</scope>
    <source>
        <strain evidence="1">ASD5510</strain>
    </source>
</reference>